<dbReference type="RefSeq" id="XP_019041255.1">
    <property type="nucleotide sequence ID" value="XM_019186097.1"/>
</dbReference>
<organism evidence="1 2">
    <name type="scientific">Wickerhamomyces anomalus (strain ATCC 58044 / CBS 1984 / NCYC 433 / NRRL Y-366-8)</name>
    <name type="common">Yeast</name>
    <name type="synonym">Hansenula anomala</name>
    <dbReference type="NCBI Taxonomy" id="683960"/>
    <lineage>
        <taxon>Eukaryota</taxon>
        <taxon>Fungi</taxon>
        <taxon>Dikarya</taxon>
        <taxon>Ascomycota</taxon>
        <taxon>Saccharomycotina</taxon>
        <taxon>Saccharomycetes</taxon>
        <taxon>Phaffomycetales</taxon>
        <taxon>Wickerhamomycetaceae</taxon>
        <taxon>Wickerhamomyces</taxon>
    </lineage>
</organism>
<evidence type="ECO:0000313" key="2">
    <source>
        <dbReference type="Proteomes" id="UP000094112"/>
    </source>
</evidence>
<evidence type="ECO:0000313" key="1">
    <source>
        <dbReference type="EMBL" id="ODQ62048.1"/>
    </source>
</evidence>
<reference evidence="1 2" key="1">
    <citation type="journal article" date="2016" name="Proc. Natl. Acad. Sci. U.S.A.">
        <title>Comparative genomics of biotechnologically important yeasts.</title>
        <authorList>
            <person name="Riley R."/>
            <person name="Haridas S."/>
            <person name="Wolfe K.H."/>
            <person name="Lopes M.R."/>
            <person name="Hittinger C.T."/>
            <person name="Goeker M."/>
            <person name="Salamov A.A."/>
            <person name="Wisecaver J.H."/>
            <person name="Long T.M."/>
            <person name="Calvey C.H."/>
            <person name="Aerts A.L."/>
            <person name="Barry K.W."/>
            <person name="Choi C."/>
            <person name="Clum A."/>
            <person name="Coughlan A.Y."/>
            <person name="Deshpande S."/>
            <person name="Douglass A.P."/>
            <person name="Hanson S.J."/>
            <person name="Klenk H.-P."/>
            <person name="LaButti K.M."/>
            <person name="Lapidus A."/>
            <person name="Lindquist E.A."/>
            <person name="Lipzen A.M."/>
            <person name="Meier-Kolthoff J.P."/>
            <person name="Ohm R.A."/>
            <person name="Otillar R.P."/>
            <person name="Pangilinan J.L."/>
            <person name="Peng Y."/>
            <person name="Rokas A."/>
            <person name="Rosa C.A."/>
            <person name="Scheuner C."/>
            <person name="Sibirny A.A."/>
            <person name="Slot J.C."/>
            <person name="Stielow J.B."/>
            <person name="Sun H."/>
            <person name="Kurtzman C.P."/>
            <person name="Blackwell M."/>
            <person name="Grigoriev I.V."/>
            <person name="Jeffries T.W."/>
        </authorList>
    </citation>
    <scope>NUCLEOTIDE SEQUENCE [LARGE SCALE GENOMIC DNA]</scope>
    <source>
        <strain evidence="2">ATCC 58044 / CBS 1984 / NCYC 433 / NRRL Y-366-8</strain>
    </source>
</reference>
<dbReference type="Proteomes" id="UP000094112">
    <property type="component" value="Unassembled WGS sequence"/>
</dbReference>
<name>A0A1E3P9K5_WICAA</name>
<proteinExistence type="predicted"/>
<gene>
    <name evidence="1" type="ORF">WICANDRAFT_87190</name>
</gene>
<protein>
    <submittedName>
        <fullName evidence="1">Uncharacterized protein</fullName>
    </submittedName>
</protein>
<dbReference type="GeneID" id="30203343"/>
<dbReference type="AlphaFoldDB" id="A0A1E3P9K5"/>
<accession>A0A1E3P9K5</accession>
<sequence length="60" mass="7123">MVLCFVVHCWLYGIKGKIYYGCVCDYCGVFVVKWLKCTVFVVTYRNSYCFTYTKMNYLGE</sequence>
<dbReference type="EMBL" id="KV454208">
    <property type="protein sequence ID" value="ODQ62048.1"/>
    <property type="molecule type" value="Genomic_DNA"/>
</dbReference>
<keyword evidence="2" id="KW-1185">Reference proteome</keyword>